<dbReference type="GO" id="GO:0005886">
    <property type="term" value="C:plasma membrane"/>
    <property type="evidence" value="ECO:0007669"/>
    <property type="project" value="UniProtKB-SubCell"/>
</dbReference>
<evidence type="ECO:0000256" key="2">
    <source>
        <dbReference type="ARBA" id="ARBA00009772"/>
    </source>
</evidence>
<dbReference type="PANTHER" id="PTHR30065">
    <property type="entry name" value="FLAGELLAR BIOSYNTHETIC PROTEIN FLIR"/>
    <property type="match status" value="1"/>
</dbReference>
<evidence type="ECO:0000313" key="8">
    <source>
        <dbReference type="EMBL" id="QEC46862.1"/>
    </source>
</evidence>
<sequence>MGPQLQVGAQQLIAEFGEQRVLAFFLVLARTSPLFLLAPLFSSKMVPARVRGVLAVGLAIGLSPVVTAGHAVLPTDVLGIGTLLFKEILVGSAFAFALAATFAALAVAGSFLDTSIGFSYGGLVDPVNGNQSAVLSTTYSMIGLMVFIAIDGDGWVIRGLARTYDVVGLLQYPSLAHLLSGATAAFTGIFASAIQVAGPVLLALTLTDAAFGVVSRVVPQLNVFQVGIPAKVIVGLLLIGATMPFVAGWLSGQLQADVGAALNTLRVG</sequence>
<dbReference type="EMBL" id="CP042430">
    <property type="protein sequence ID" value="QEC46862.1"/>
    <property type="molecule type" value="Genomic_DNA"/>
</dbReference>
<keyword evidence="3" id="KW-1003">Cell membrane</keyword>
<gene>
    <name evidence="8" type="ORF">FSW04_04165</name>
</gene>
<keyword evidence="9" id="KW-1185">Reference proteome</keyword>
<dbReference type="InterPro" id="IPR002010">
    <property type="entry name" value="T3SS_IM_R"/>
</dbReference>
<dbReference type="GO" id="GO:0006605">
    <property type="term" value="P:protein targeting"/>
    <property type="evidence" value="ECO:0007669"/>
    <property type="project" value="InterPro"/>
</dbReference>
<evidence type="ECO:0000256" key="3">
    <source>
        <dbReference type="ARBA" id="ARBA00022475"/>
    </source>
</evidence>
<feature type="transmembrane region" description="Helical" evidence="7">
    <location>
        <begin position="133"/>
        <end position="150"/>
    </location>
</feature>
<dbReference type="Proteomes" id="UP000321805">
    <property type="component" value="Chromosome"/>
</dbReference>
<keyword evidence="8" id="KW-0966">Cell projection</keyword>
<evidence type="ECO:0000256" key="5">
    <source>
        <dbReference type="ARBA" id="ARBA00022989"/>
    </source>
</evidence>
<keyword evidence="6 7" id="KW-0472">Membrane</keyword>
<name>A0A5B8U1P5_9ACTN</name>
<dbReference type="KEGG" id="bsol:FSW04_04165"/>
<comment type="similarity">
    <text evidence="2">Belongs to the FliR/MopE/SpaR family.</text>
</comment>
<keyword evidence="8" id="KW-0969">Cilium</keyword>
<keyword evidence="8" id="KW-0282">Flagellum</keyword>
<dbReference type="OrthoDB" id="9807748at2"/>
<evidence type="ECO:0000256" key="4">
    <source>
        <dbReference type="ARBA" id="ARBA00022692"/>
    </source>
</evidence>
<reference evidence="8 9" key="1">
    <citation type="journal article" date="2018" name="J. Microbiol.">
        <title>Baekduia soli gen. nov., sp. nov., a novel bacterium isolated from the soil of Baekdu Mountain and proposal of a novel family name, Baekduiaceae fam. nov.</title>
        <authorList>
            <person name="An D.S."/>
            <person name="Siddiqi M.Z."/>
            <person name="Kim K.H."/>
            <person name="Yu H.S."/>
            <person name="Im W.T."/>
        </authorList>
    </citation>
    <scope>NUCLEOTIDE SEQUENCE [LARGE SCALE GENOMIC DNA]</scope>
    <source>
        <strain evidence="8 9">BR7-21</strain>
    </source>
</reference>
<organism evidence="8 9">
    <name type="scientific">Baekduia soli</name>
    <dbReference type="NCBI Taxonomy" id="496014"/>
    <lineage>
        <taxon>Bacteria</taxon>
        <taxon>Bacillati</taxon>
        <taxon>Actinomycetota</taxon>
        <taxon>Thermoleophilia</taxon>
        <taxon>Solirubrobacterales</taxon>
        <taxon>Baekduiaceae</taxon>
        <taxon>Baekduia</taxon>
    </lineage>
</organism>
<feature type="transmembrane region" description="Helical" evidence="7">
    <location>
        <begin position="200"/>
        <end position="218"/>
    </location>
</feature>
<dbReference type="PANTHER" id="PTHR30065:SF1">
    <property type="entry name" value="SURFACE PRESENTATION OF ANTIGENS PROTEIN SPAR"/>
    <property type="match status" value="1"/>
</dbReference>
<feature type="transmembrane region" description="Helical" evidence="7">
    <location>
        <begin position="230"/>
        <end position="250"/>
    </location>
</feature>
<keyword evidence="5 7" id="KW-1133">Transmembrane helix</keyword>
<dbReference type="Pfam" id="PF01311">
    <property type="entry name" value="Bac_export_1"/>
    <property type="match status" value="1"/>
</dbReference>
<dbReference type="PRINTS" id="PR00953">
    <property type="entry name" value="TYPE3IMRPROT"/>
</dbReference>
<dbReference type="AlphaFoldDB" id="A0A5B8U1P5"/>
<feature type="transmembrane region" description="Helical" evidence="7">
    <location>
        <begin position="53"/>
        <end position="73"/>
    </location>
</feature>
<evidence type="ECO:0000256" key="1">
    <source>
        <dbReference type="ARBA" id="ARBA00004651"/>
    </source>
</evidence>
<dbReference type="RefSeq" id="WP_146916570.1">
    <property type="nucleotide sequence ID" value="NZ_CP042430.1"/>
</dbReference>
<comment type="subcellular location">
    <subcellularLocation>
        <location evidence="1">Cell membrane</location>
        <topology evidence="1">Multi-pass membrane protein</topology>
    </subcellularLocation>
</comment>
<accession>A0A5B8U1P5</accession>
<evidence type="ECO:0000256" key="7">
    <source>
        <dbReference type="SAM" id="Phobius"/>
    </source>
</evidence>
<feature type="transmembrane region" description="Helical" evidence="7">
    <location>
        <begin position="93"/>
        <end position="112"/>
    </location>
</feature>
<feature type="transmembrane region" description="Helical" evidence="7">
    <location>
        <begin position="170"/>
        <end position="193"/>
    </location>
</feature>
<feature type="transmembrane region" description="Helical" evidence="7">
    <location>
        <begin position="21"/>
        <end position="41"/>
    </location>
</feature>
<keyword evidence="4 7" id="KW-0812">Transmembrane</keyword>
<evidence type="ECO:0000256" key="6">
    <source>
        <dbReference type="ARBA" id="ARBA00023136"/>
    </source>
</evidence>
<proteinExistence type="inferred from homology"/>
<evidence type="ECO:0000313" key="9">
    <source>
        <dbReference type="Proteomes" id="UP000321805"/>
    </source>
</evidence>
<protein>
    <submittedName>
        <fullName evidence="8">Flagellar biosynthetic protein FliR</fullName>
    </submittedName>
</protein>